<dbReference type="GO" id="GO:0019556">
    <property type="term" value="P:L-histidine catabolic process to glutamate and formamide"/>
    <property type="evidence" value="ECO:0007669"/>
    <property type="project" value="InterPro"/>
</dbReference>
<keyword evidence="3" id="KW-0479">Metal-binding</keyword>
<dbReference type="EMBL" id="UOED01000099">
    <property type="protein sequence ID" value="VAV95359.1"/>
    <property type="molecule type" value="Genomic_DNA"/>
</dbReference>
<dbReference type="HAMAP" id="MF_00372">
    <property type="entry name" value="HutI"/>
    <property type="match status" value="1"/>
</dbReference>
<evidence type="ECO:0000256" key="4">
    <source>
        <dbReference type="ARBA" id="ARBA00022801"/>
    </source>
</evidence>
<keyword evidence="6" id="KW-0862">Zinc</keyword>
<dbReference type="Gene3D" id="2.30.40.10">
    <property type="entry name" value="Urease, subunit C, domain 1"/>
    <property type="match status" value="1"/>
</dbReference>
<protein>
    <recommendedName>
        <fullName evidence="2">imidazolonepropionase</fullName>
        <ecNumber evidence="2">3.5.2.7</ecNumber>
    </recommendedName>
</protein>
<dbReference type="CDD" id="cd01296">
    <property type="entry name" value="Imidazolone-5PH"/>
    <property type="match status" value="1"/>
</dbReference>
<dbReference type="GO" id="GO:0005737">
    <property type="term" value="C:cytoplasm"/>
    <property type="evidence" value="ECO:0007669"/>
    <property type="project" value="InterPro"/>
</dbReference>
<dbReference type="PANTHER" id="PTHR42752">
    <property type="entry name" value="IMIDAZOLONEPROPIONASE"/>
    <property type="match status" value="1"/>
</dbReference>
<dbReference type="EC" id="3.5.2.7" evidence="2"/>
<dbReference type="SUPFAM" id="SSF51338">
    <property type="entry name" value="Composite domain of metallo-dependent hydrolases"/>
    <property type="match status" value="1"/>
</dbReference>
<keyword evidence="7" id="KW-0408">Iron</keyword>
<dbReference type="FunFam" id="3.20.20.140:FF:000007">
    <property type="entry name" value="Imidazolonepropionase"/>
    <property type="match status" value="1"/>
</dbReference>
<evidence type="ECO:0000256" key="3">
    <source>
        <dbReference type="ARBA" id="ARBA00022723"/>
    </source>
</evidence>
<keyword evidence="4 9" id="KW-0378">Hydrolase</keyword>
<evidence type="ECO:0000256" key="7">
    <source>
        <dbReference type="ARBA" id="ARBA00023004"/>
    </source>
</evidence>
<dbReference type="InterPro" id="IPR032466">
    <property type="entry name" value="Metal_Hydrolase"/>
</dbReference>
<dbReference type="InterPro" id="IPR011059">
    <property type="entry name" value="Metal-dep_hydrolase_composite"/>
</dbReference>
<evidence type="ECO:0000256" key="2">
    <source>
        <dbReference type="ARBA" id="ARBA00012864"/>
    </source>
</evidence>
<evidence type="ECO:0000256" key="5">
    <source>
        <dbReference type="ARBA" id="ARBA00022808"/>
    </source>
</evidence>
<organism evidence="9">
    <name type="scientific">hydrothermal vent metagenome</name>
    <dbReference type="NCBI Taxonomy" id="652676"/>
    <lineage>
        <taxon>unclassified sequences</taxon>
        <taxon>metagenomes</taxon>
        <taxon>ecological metagenomes</taxon>
    </lineage>
</organism>
<dbReference type="AlphaFoldDB" id="A0A3B0RTS7"/>
<name>A0A3B0RTS7_9ZZZZ</name>
<dbReference type="GO" id="GO:0050480">
    <property type="term" value="F:imidazolonepropionase activity"/>
    <property type="evidence" value="ECO:0007669"/>
    <property type="project" value="UniProtKB-EC"/>
</dbReference>
<accession>A0A3B0RTS7</accession>
<feature type="domain" description="Amidohydrolase-related" evidence="8">
    <location>
        <begin position="66"/>
        <end position="385"/>
    </location>
</feature>
<dbReference type="Gene3D" id="3.20.20.140">
    <property type="entry name" value="Metal-dependent hydrolases"/>
    <property type="match status" value="1"/>
</dbReference>
<evidence type="ECO:0000256" key="1">
    <source>
        <dbReference type="ARBA" id="ARBA00005023"/>
    </source>
</evidence>
<dbReference type="InterPro" id="IPR006680">
    <property type="entry name" value="Amidohydro-rel"/>
</dbReference>
<gene>
    <name evidence="9" type="ORF">MNBD_ALPHA02-2191</name>
</gene>
<keyword evidence="5" id="KW-0369">Histidine metabolism</keyword>
<evidence type="ECO:0000256" key="6">
    <source>
        <dbReference type="ARBA" id="ARBA00022833"/>
    </source>
</evidence>
<evidence type="ECO:0000313" key="9">
    <source>
        <dbReference type="EMBL" id="VAV95359.1"/>
    </source>
</evidence>
<reference evidence="9" key="1">
    <citation type="submission" date="2018-06" db="EMBL/GenBank/DDBJ databases">
        <authorList>
            <person name="Zhirakovskaya E."/>
        </authorList>
    </citation>
    <scope>NUCLEOTIDE SEQUENCE</scope>
</reference>
<dbReference type="InterPro" id="IPR005920">
    <property type="entry name" value="HutI"/>
</dbReference>
<evidence type="ECO:0000259" key="8">
    <source>
        <dbReference type="Pfam" id="PF01979"/>
    </source>
</evidence>
<dbReference type="GO" id="GO:0046872">
    <property type="term" value="F:metal ion binding"/>
    <property type="evidence" value="ECO:0007669"/>
    <property type="project" value="UniProtKB-KW"/>
</dbReference>
<dbReference type="NCBIfam" id="TIGR01224">
    <property type="entry name" value="hutI"/>
    <property type="match status" value="1"/>
</dbReference>
<comment type="pathway">
    <text evidence="1">Amino-acid degradation.</text>
</comment>
<dbReference type="PANTHER" id="PTHR42752:SF1">
    <property type="entry name" value="IMIDAZOLONEPROPIONASE-RELATED"/>
    <property type="match status" value="1"/>
</dbReference>
<sequence length="419" mass="44938">MTPWDSLWQGGRIMPLHDPDNPAEIITDGAIAVTEGRIAWLGPMGEIDQSRISPETEIHHARGKLITPGLLDCHTHLVFGGNRADEFEQRLSGASYAEIARAGGGIKSTVAATRKASERDLYLSAHDRAWHLINSGVTTMEIKSGYGLDLETERKMLRVAAKLADNLPITIRTTYLAAHALPDAYVYDTAGYIDHVIDHILPEIARENLAHAVDGFCETIAFQPGDIDRLFTAAKKLGFEVKLHAEQLSNSGGAMVAAKHAALSADHLEYAGVETIRQMAVAGTVAVLLPGAFYYLNESQKPPIALFREHGVPMAVATDCNPGSAPLLSLTAALNMACILYGMTPLEALTGATLNGAKALGLSHTKGSLAVGKDADFILWNADHPTEICYWGGTSLAKNVVHQGQVIAPLTAEYPPDNL</sequence>
<dbReference type="Pfam" id="PF01979">
    <property type="entry name" value="Amidohydro_1"/>
    <property type="match status" value="1"/>
</dbReference>
<proteinExistence type="inferred from homology"/>
<dbReference type="SUPFAM" id="SSF51556">
    <property type="entry name" value="Metallo-dependent hydrolases"/>
    <property type="match status" value="1"/>
</dbReference>